<dbReference type="PANTHER" id="PTHR33365:SF6">
    <property type="entry name" value="OXIDASE USTYA"/>
    <property type="match status" value="1"/>
</dbReference>
<protein>
    <submittedName>
        <fullName evidence="4">Uncharacterized protein</fullName>
    </submittedName>
</protein>
<dbReference type="Pfam" id="PF11807">
    <property type="entry name" value="UstYa"/>
    <property type="match status" value="1"/>
</dbReference>
<comment type="similarity">
    <text evidence="1">Belongs to the ustYa family.</text>
</comment>
<comment type="caution">
    <text evidence="4">The sequence shown here is derived from an EMBL/GenBank/DDBJ whole genome shotgun (WGS) entry which is preliminary data.</text>
</comment>
<keyword evidence="3" id="KW-0472">Membrane</keyword>
<reference evidence="4" key="1">
    <citation type="submission" date="2021-03" db="EMBL/GenBank/DDBJ databases">
        <title>Revisited historic fungal species revealed as producer of novel bioactive compounds through whole genome sequencing and comparative genomics.</title>
        <authorList>
            <person name="Vignolle G.A."/>
            <person name="Hochenegger N."/>
            <person name="Mach R.L."/>
            <person name="Mach-Aigner A.R."/>
            <person name="Javad Rahimi M."/>
            <person name="Salim K.A."/>
            <person name="Chan C.M."/>
            <person name="Lim L.B.L."/>
            <person name="Cai F."/>
            <person name="Druzhinina I.S."/>
            <person name="U'Ren J.M."/>
            <person name="Derntl C."/>
        </authorList>
    </citation>
    <scope>NUCLEOTIDE SEQUENCE</scope>
    <source>
        <strain evidence="4">TUCIM 5799</strain>
    </source>
</reference>
<dbReference type="GO" id="GO:0043386">
    <property type="term" value="P:mycotoxin biosynthetic process"/>
    <property type="evidence" value="ECO:0007669"/>
    <property type="project" value="InterPro"/>
</dbReference>
<organism evidence="4 5">
    <name type="scientific">Neoarthrinium moseri</name>
    <dbReference type="NCBI Taxonomy" id="1658444"/>
    <lineage>
        <taxon>Eukaryota</taxon>
        <taxon>Fungi</taxon>
        <taxon>Dikarya</taxon>
        <taxon>Ascomycota</taxon>
        <taxon>Pezizomycotina</taxon>
        <taxon>Sordariomycetes</taxon>
        <taxon>Xylariomycetidae</taxon>
        <taxon>Amphisphaeriales</taxon>
        <taxon>Apiosporaceae</taxon>
        <taxon>Neoarthrinium</taxon>
    </lineage>
</organism>
<keyword evidence="3" id="KW-0812">Transmembrane</keyword>
<evidence type="ECO:0000256" key="2">
    <source>
        <dbReference type="SAM" id="MobiDB-lite"/>
    </source>
</evidence>
<evidence type="ECO:0000313" key="5">
    <source>
        <dbReference type="Proteomes" id="UP000829685"/>
    </source>
</evidence>
<feature type="transmembrane region" description="Helical" evidence="3">
    <location>
        <begin position="46"/>
        <end position="68"/>
    </location>
</feature>
<evidence type="ECO:0000313" key="4">
    <source>
        <dbReference type="EMBL" id="KAI1856264.1"/>
    </source>
</evidence>
<evidence type="ECO:0000256" key="3">
    <source>
        <dbReference type="SAM" id="Phobius"/>
    </source>
</evidence>
<dbReference type="InterPro" id="IPR021765">
    <property type="entry name" value="UstYa-like"/>
</dbReference>
<dbReference type="EMBL" id="JAFIMR010000045">
    <property type="protein sequence ID" value="KAI1856264.1"/>
    <property type="molecule type" value="Genomic_DNA"/>
</dbReference>
<gene>
    <name evidence="4" type="ORF">JX265_011776</name>
</gene>
<sequence>MSSEQVYEQYRLLEDELEASGEETASESAGRPERQFQPGHGSSPRLWRSLAIFSAVLLSHAVIFFLGFKVRQYSATEGLSPYLKLGYSNLDTLWWNTEYSDGETDEAELNRLWDSTIPWETGIIALANEEAAEMGLPDSQPFPWDASRKKIYILNAHHILHCVRNIYISIHQYRTNQTQTINYAHILHCLDSLRVETMCTADDTLRYVPLNSVHGFRPGDGQKRQCRDWRQVESFVKAHDPCYQYLRPGDPEQSNLERFSFCPTGSEYLPKIRKYFGHNDDWNPPSPTGPREIE</sequence>
<keyword evidence="5" id="KW-1185">Reference proteome</keyword>
<dbReference type="Proteomes" id="UP000829685">
    <property type="component" value="Unassembled WGS sequence"/>
</dbReference>
<name>A0A9Q0AJD8_9PEZI</name>
<keyword evidence="3" id="KW-1133">Transmembrane helix</keyword>
<feature type="region of interest" description="Disordered" evidence="2">
    <location>
        <begin position="18"/>
        <end position="42"/>
    </location>
</feature>
<proteinExistence type="inferred from homology"/>
<dbReference type="PANTHER" id="PTHR33365">
    <property type="entry name" value="YALI0B05434P"/>
    <property type="match status" value="1"/>
</dbReference>
<accession>A0A9Q0AJD8</accession>
<evidence type="ECO:0000256" key="1">
    <source>
        <dbReference type="ARBA" id="ARBA00035112"/>
    </source>
</evidence>
<dbReference type="AlphaFoldDB" id="A0A9Q0AJD8"/>